<keyword evidence="2" id="KW-0680">Restriction system</keyword>
<dbReference type="EMBL" id="BMNR01000010">
    <property type="protein sequence ID" value="GGK34466.1"/>
    <property type="molecule type" value="Genomic_DNA"/>
</dbReference>
<keyword evidence="6" id="KW-1185">Reference proteome</keyword>
<evidence type="ECO:0000259" key="4">
    <source>
        <dbReference type="Pfam" id="PF01420"/>
    </source>
</evidence>
<dbReference type="InterPro" id="IPR052021">
    <property type="entry name" value="Type-I_RS_S_subunit"/>
</dbReference>
<name>A0A8J3BS47_9FLAO</name>
<organism evidence="5 6">
    <name type="scientific">Yeosuana aromativorans</name>
    <dbReference type="NCBI Taxonomy" id="288019"/>
    <lineage>
        <taxon>Bacteria</taxon>
        <taxon>Pseudomonadati</taxon>
        <taxon>Bacteroidota</taxon>
        <taxon>Flavobacteriia</taxon>
        <taxon>Flavobacteriales</taxon>
        <taxon>Flavobacteriaceae</taxon>
        <taxon>Yeosuana</taxon>
    </lineage>
</organism>
<accession>A0A8J3BS47</accession>
<evidence type="ECO:0000313" key="5">
    <source>
        <dbReference type="EMBL" id="GGK34466.1"/>
    </source>
</evidence>
<proteinExistence type="inferred from homology"/>
<dbReference type="GO" id="GO:0003677">
    <property type="term" value="F:DNA binding"/>
    <property type="evidence" value="ECO:0007669"/>
    <property type="project" value="UniProtKB-KW"/>
</dbReference>
<keyword evidence="5" id="KW-0255">Endonuclease</keyword>
<dbReference type="RefSeq" id="WP_188654881.1">
    <property type="nucleotide sequence ID" value="NZ_BMNR01000010.1"/>
</dbReference>
<dbReference type="NCBIfam" id="NF047740">
    <property type="entry name" value="antiphage_MADS5"/>
    <property type="match status" value="1"/>
</dbReference>
<comment type="similarity">
    <text evidence="1">Belongs to the type-I restriction system S methylase family.</text>
</comment>
<dbReference type="SUPFAM" id="SSF116734">
    <property type="entry name" value="DNA methylase specificity domain"/>
    <property type="match status" value="2"/>
</dbReference>
<sequence>MKTVTVKHSWFSESDLRLDASFHLSDGVNTKRIIEKHCPYPTTTLRDEANELFKGNIHKRVYIGSAEYGNMFFTASDMFKSDVDSGRYISKKYSPYLEELELKKDWILVTRSGTLGKVVYVTEDYDGKIGTDDLVRIKPAENQIKRGYLYAYLSSKYGYGLLTQSGYGGVVKHIEPHHVENIKVPILPDPEQDKIHKLILDAATLRVESNKIMKEVQNDLRKKCGLEQLSLEDYEYYGYHSPKRTARAFGVKKTNKLSISLKAFNHSKSLNQIREKLMMNVNTISLKEAIDNKGIYHSSAFKRVEVEKGVELLSQKDIFKYKIQGKRISRMYPKKKDYAIRNEILISGVGSMGEGDAFCKVILVKDSVEGKVLAGEFLRMNAKKIPYGYLFSWLNSEYVFRFLRSYGTGTTLIRPIEVFIEEIPVPIFDDDFMKSIHKRTNLALDKFELSRKKDTEAINLIEKEIEQWQES</sequence>
<feature type="domain" description="Type I restriction modification DNA specificity" evidence="4">
    <location>
        <begin position="67"/>
        <end position="201"/>
    </location>
</feature>
<reference evidence="5" key="2">
    <citation type="submission" date="2020-09" db="EMBL/GenBank/DDBJ databases">
        <authorList>
            <person name="Sun Q."/>
            <person name="Ohkuma M."/>
        </authorList>
    </citation>
    <scope>NUCLEOTIDE SEQUENCE</scope>
    <source>
        <strain evidence="5">JCM 12862</strain>
    </source>
</reference>
<dbReference type="InterPro" id="IPR044946">
    <property type="entry name" value="Restrct_endonuc_typeI_TRD_sf"/>
</dbReference>
<evidence type="ECO:0000256" key="3">
    <source>
        <dbReference type="ARBA" id="ARBA00023125"/>
    </source>
</evidence>
<keyword evidence="5" id="KW-0378">Hydrolase</keyword>
<dbReference type="AlphaFoldDB" id="A0A8J3BS47"/>
<dbReference type="GO" id="GO:0004519">
    <property type="term" value="F:endonuclease activity"/>
    <property type="evidence" value="ECO:0007669"/>
    <property type="project" value="UniProtKB-KW"/>
</dbReference>
<keyword evidence="3" id="KW-0238">DNA-binding</keyword>
<evidence type="ECO:0000256" key="1">
    <source>
        <dbReference type="ARBA" id="ARBA00010923"/>
    </source>
</evidence>
<dbReference type="Pfam" id="PF01420">
    <property type="entry name" value="Methylase_S"/>
    <property type="match status" value="1"/>
</dbReference>
<dbReference type="GO" id="GO:0009307">
    <property type="term" value="P:DNA restriction-modification system"/>
    <property type="evidence" value="ECO:0007669"/>
    <property type="project" value="UniProtKB-KW"/>
</dbReference>
<gene>
    <name evidence="5" type="primary">hsdS</name>
    <name evidence="5" type="ORF">GCM10007962_31110</name>
</gene>
<dbReference type="PANTHER" id="PTHR30408:SF12">
    <property type="entry name" value="TYPE I RESTRICTION ENZYME MJAVIII SPECIFICITY SUBUNIT"/>
    <property type="match status" value="1"/>
</dbReference>
<comment type="caution">
    <text evidence="5">The sequence shown here is derived from an EMBL/GenBank/DDBJ whole genome shotgun (WGS) entry which is preliminary data.</text>
</comment>
<evidence type="ECO:0000256" key="2">
    <source>
        <dbReference type="ARBA" id="ARBA00022747"/>
    </source>
</evidence>
<keyword evidence="5" id="KW-0540">Nuclease</keyword>
<reference evidence="5" key="1">
    <citation type="journal article" date="2014" name="Int. J. Syst. Evol. Microbiol.">
        <title>Complete genome sequence of Corynebacterium casei LMG S-19264T (=DSM 44701T), isolated from a smear-ripened cheese.</title>
        <authorList>
            <consortium name="US DOE Joint Genome Institute (JGI-PGF)"/>
            <person name="Walter F."/>
            <person name="Albersmeier A."/>
            <person name="Kalinowski J."/>
            <person name="Ruckert C."/>
        </authorList>
    </citation>
    <scope>NUCLEOTIDE SEQUENCE</scope>
    <source>
        <strain evidence="5">JCM 12862</strain>
    </source>
</reference>
<dbReference type="InterPro" id="IPR000055">
    <property type="entry name" value="Restrct_endonuc_typeI_TRD"/>
</dbReference>
<protein>
    <submittedName>
        <fullName evidence="5">Type I restriction-modification system restriction endonuclease DNA specificity subunit HsdS</fullName>
    </submittedName>
</protein>
<dbReference type="Gene3D" id="3.90.220.20">
    <property type="entry name" value="DNA methylase specificity domains"/>
    <property type="match status" value="2"/>
</dbReference>
<dbReference type="PANTHER" id="PTHR30408">
    <property type="entry name" value="TYPE-1 RESTRICTION ENZYME ECOKI SPECIFICITY PROTEIN"/>
    <property type="match status" value="1"/>
</dbReference>
<dbReference type="Proteomes" id="UP000612329">
    <property type="component" value="Unassembled WGS sequence"/>
</dbReference>
<evidence type="ECO:0000313" key="6">
    <source>
        <dbReference type="Proteomes" id="UP000612329"/>
    </source>
</evidence>